<feature type="transmembrane region" description="Helical" evidence="1">
    <location>
        <begin position="142"/>
        <end position="163"/>
    </location>
</feature>
<feature type="transmembrane region" description="Helical" evidence="1">
    <location>
        <begin position="206"/>
        <end position="227"/>
    </location>
</feature>
<organism evidence="2 3">
    <name type="scientific">Dactylosporangium cerinum</name>
    <dbReference type="NCBI Taxonomy" id="1434730"/>
    <lineage>
        <taxon>Bacteria</taxon>
        <taxon>Bacillati</taxon>
        <taxon>Actinomycetota</taxon>
        <taxon>Actinomycetes</taxon>
        <taxon>Micromonosporales</taxon>
        <taxon>Micromonosporaceae</taxon>
        <taxon>Dactylosporangium</taxon>
    </lineage>
</organism>
<evidence type="ECO:0000313" key="3">
    <source>
        <dbReference type="Proteomes" id="UP001595912"/>
    </source>
</evidence>
<protein>
    <submittedName>
        <fullName evidence="2">DUF6518 family protein</fullName>
    </submittedName>
</protein>
<feature type="transmembrane region" description="Helical" evidence="1">
    <location>
        <begin position="63"/>
        <end position="85"/>
    </location>
</feature>
<evidence type="ECO:0000313" key="2">
    <source>
        <dbReference type="EMBL" id="MFC5000416.1"/>
    </source>
</evidence>
<evidence type="ECO:0000256" key="1">
    <source>
        <dbReference type="SAM" id="Phobius"/>
    </source>
</evidence>
<gene>
    <name evidence="2" type="ORF">ACFPIJ_21565</name>
</gene>
<keyword evidence="1" id="KW-0812">Transmembrane</keyword>
<name>A0ABV9VVK0_9ACTN</name>
<comment type="caution">
    <text evidence="2">The sequence shown here is derived from an EMBL/GenBank/DDBJ whole genome shotgun (WGS) entry which is preliminary data.</text>
</comment>
<reference evidence="3" key="1">
    <citation type="journal article" date="2019" name="Int. J. Syst. Evol. Microbiol.">
        <title>The Global Catalogue of Microorganisms (GCM) 10K type strain sequencing project: providing services to taxonomists for standard genome sequencing and annotation.</title>
        <authorList>
            <consortium name="The Broad Institute Genomics Platform"/>
            <consortium name="The Broad Institute Genome Sequencing Center for Infectious Disease"/>
            <person name="Wu L."/>
            <person name="Ma J."/>
        </authorList>
    </citation>
    <scope>NUCLEOTIDE SEQUENCE [LARGE SCALE GENOMIC DNA]</scope>
    <source>
        <strain evidence="3">CGMCC 4.7152</strain>
    </source>
</reference>
<feature type="transmembrane region" description="Helical" evidence="1">
    <location>
        <begin position="175"/>
        <end position="197"/>
    </location>
</feature>
<feature type="transmembrane region" description="Helical" evidence="1">
    <location>
        <begin position="28"/>
        <end position="51"/>
    </location>
</feature>
<dbReference type="RefSeq" id="WP_380116971.1">
    <property type="nucleotide sequence ID" value="NZ_JBHSIU010000021.1"/>
</dbReference>
<keyword evidence="3" id="KW-1185">Reference proteome</keyword>
<proteinExistence type="predicted"/>
<feature type="transmembrane region" description="Helical" evidence="1">
    <location>
        <begin position="105"/>
        <end position="130"/>
    </location>
</feature>
<keyword evidence="1" id="KW-1133">Transmembrane helix</keyword>
<accession>A0ABV9VVK0</accession>
<dbReference type="EMBL" id="JBHSIU010000021">
    <property type="protein sequence ID" value="MFC5000416.1"/>
    <property type="molecule type" value="Genomic_DNA"/>
</dbReference>
<sequence length="235" mass="23659">MYGRAALAGLVLGVLAFAADRCHGLLAVVMVLVSSSGLAWGAAALVLAFAAANERTGVGGRRAAAGAAVTVLAVATLVYYGVIVVDGDRWQGGVLEDGSSADAMALRSIATATVFWLAASAAGGVVLGLLGHAVRRSRPRVAAVAAGAAGALLAGQAALRLIQVSGYDPRYLTQIAPWVAETAAEVALAAALSVALLRRGAHRPQWGWYAAATVTLLAVALAGWSAVEAVRMTGF</sequence>
<dbReference type="Proteomes" id="UP001595912">
    <property type="component" value="Unassembled WGS sequence"/>
</dbReference>
<keyword evidence="1" id="KW-0472">Membrane</keyword>